<feature type="transmembrane region" description="Helical" evidence="7">
    <location>
        <begin position="198"/>
        <end position="220"/>
    </location>
</feature>
<evidence type="ECO:0000313" key="9">
    <source>
        <dbReference type="EMBL" id="MBZ7986679.1"/>
    </source>
</evidence>
<evidence type="ECO:0000256" key="1">
    <source>
        <dbReference type="ARBA" id="ARBA00004651"/>
    </source>
</evidence>
<feature type="transmembrane region" description="Helical" evidence="7">
    <location>
        <begin position="92"/>
        <end position="115"/>
    </location>
</feature>
<keyword evidence="5 7" id="KW-1133">Transmembrane helix</keyword>
<dbReference type="PANTHER" id="PTHR30450:SF1">
    <property type="entry name" value="D-METHIONINE TRANSPORT SYSTEM PERMEASE PROTEIN METI-RELATED"/>
    <property type="match status" value="1"/>
</dbReference>
<dbReference type="SUPFAM" id="SSF161098">
    <property type="entry name" value="MetI-like"/>
    <property type="match status" value="1"/>
</dbReference>
<keyword evidence="4 7" id="KW-0812">Transmembrane</keyword>
<dbReference type="PROSITE" id="PS50928">
    <property type="entry name" value="ABC_TM1"/>
    <property type="match status" value="1"/>
</dbReference>
<comment type="subcellular location">
    <subcellularLocation>
        <location evidence="1 7">Cell membrane</location>
        <topology evidence="1 7">Multi-pass membrane protein</topology>
    </subcellularLocation>
</comment>
<evidence type="ECO:0000256" key="6">
    <source>
        <dbReference type="ARBA" id="ARBA00023136"/>
    </source>
</evidence>
<dbReference type="InterPro" id="IPR051322">
    <property type="entry name" value="AA_ABC_Transporter_Permease"/>
</dbReference>
<dbReference type="NCBIfam" id="NF008049">
    <property type="entry name" value="PRK10782.1"/>
    <property type="match status" value="1"/>
</dbReference>
<dbReference type="Gene3D" id="1.10.3720.10">
    <property type="entry name" value="MetI-like"/>
    <property type="match status" value="1"/>
</dbReference>
<evidence type="ECO:0000256" key="7">
    <source>
        <dbReference type="RuleBase" id="RU363032"/>
    </source>
</evidence>
<name>A0ABS7WRU9_9BACT</name>
<feature type="transmembrane region" description="Helical" evidence="7">
    <location>
        <begin position="27"/>
        <end position="50"/>
    </location>
</feature>
<dbReference type="Pfam" id="PF00528">
    <property type="entry name" value="BPD_transp_1"/>
    <property type="match status" value="1"/>
</dbReference>
<feature type="transmembrane region" description="Helical" evidence="7">
    <location>
        <begin position="232"/>
        <end position="250"/>
    </location>
</feature>
<proteinExistence type="inferred from homology"/>
<keyword evidence="6 7" id="KW-0472">Membrane</keyword>
<feature type="transmembrane region" description="Helical" evidence="7">
    <location>
        <begin position="62"/>
        <end position="86"/>
    </location>
</feature>
<evidence type="ECO:0000256" key="5">
    <source>
        <dbReference type="ARBA" id="ARBA00022989"/>
    </source>
</evidence>
<comment type="similarity">
    <text evidence="7">Belongs to the binding-protein-dependent transport system permease family.</text>
</comment>
<keyword evidence="10" id="KW-1185">Reference proteome</keyword>
<sequence>MSDILNIFNTFLTHYNNILKNALFETIYMSVFSTLGGFILGSLIGILLFVSKKGSLFENKILYRILDVFVNIFRSFPFLVLIIALIPFTKFLIGKSIGTNAIIVPLTIGIAPFIAKLIQEAFNNVDYSIIEAAKSYGANRFQIIFKIILNESLPAICSALTLTLIIVIGYSAMAGIVGAGGLGDVAIRFGYQRFKTDVMIETVIVLIILVQFVQLVGDVVLKSLNKGKNKAFYIYILALILLTIFSYFKLN</sequence>
<dbReference type="PANTHER" id="PTHR30450">
    <property type="entry name" value="ABC TRANSPORTER PERMEASE"/>
    <property type="match status" value="1"/>
</dbReference>
<keyword evidence="2 7" id="KW-0813">Transport</keyword>
<evidence type="ECO:0000313" key="10">
    <source>
        <dbReference type="Proteomes" id="UP000786183"/>
    </source>
</evidence>
<evidence type="ECO:0000256" key="3">
    <source>
        <dbReference type="ARBA" id="ARBA00022475"/>
    </source>
</evidence>
<gene>
    <name evidence="9" type="ORF">AVCANL283_00935</name>
</gene>
<dbReference type="EMBL" id="JACGBB010000001">
    <property type="protein sequence ID" value="MBZ7986679.1"/>
    <property type="molecule type" value="Genomic_DNA"/>
</dbReference>
<reference evidence="9 10" key="1">
    <citation type="submission" date="2020-07" db="EMBL/GenBank/DDBJ databases">
        <title>Transfer of Campylobacter canadensis to the novel genus Avispirillum gen. nov., that also includes two novel species recovered from migratory waterfowl: Avispirillum anseris sp. nov. and Avispirillum brantae sp. nov.</title>
        <authorList>
            <person name="Miller W.G."/>
            <person name="Chapman M.H."/>
            <person name="Yee E."/>
            <person name="Inglis G.D."/>
        </authorList>
    </citation>
    <scope>NUCLEOTIDE SEQUENCE [LARGE SCALE GENOMIC DNA]</scope>
    <source>
        <strain evidence="9 10">L283</strain>
    </source>
</reference>
<keyword evidence="3" id="KW-1003">Cell membrane</keyword>
<accession>A0ABS7WRU9</accession>
<evidence type="ECO:0000256" key="2">
    <source>
        <dbReference type="ARBA" id="ARBA00022448"/>
    </source>
</evidence>
<evidence type="ECO:0000259" key="8">
    <source>
        <dbReference type="PROSITE" id="PS50928"/>
    </source>
</evidence>
<dbReference type="InterPro" id="IPR000515">
    <property type="entry name" value="MetI-like"/>
</dbReference>
<dbReference type="Proteomes" id="UP000786183">
    <property type="component" value="Unassembled WGS sequence"/>
</dbReference>
<dbReference type="RefSeq" id="WP_172232600.1">
    <property type="nucleotide sequence ID" value="NZ_CP035946.1"/>
</dbReference>
<feature type="transmembrane region" description="Helical" evidence="7">
    <location>
        <begin position="153"/>
        <end position="178"/>
    </location>
</feature>
<comment type="caution">
    <text evidence="9">The sequence shown here is derived from an EMBL/GenBank/DDBJ whole genome shotgun (WGS) entry which is preliminary data.</text>
</comment>
<organism evidence="9 10">
    <name type="scientific">Campylobacter canadensis</name>
    <dbReference type="NCBI Taxonomy" id="449520"/>
    <lineage>
        <taxon>Bacteria</taxon>
        <taxon>Pseudomonadati</taxon>
        <taxon>Campylobacterota</taxon>
        <taxon>Epsilonproteobacteria</taxon>
        <taxon>Campylobacterales</taxon>
        <taxon>Campylobacteraceae</taxon>
        <taxon>Campylobacter</taxon>
    </lineage>
</organism>
<feature type="domain" description="ABC transmembrane type-1" evidence="8">
    <location>
        <begin position="23"/>
        <end position="217"/>
    </location>
</feature>
<protein>
    <submittedName>
        <fullName evidence="9">ABC transporter permease</fullName>
    </submittedName>
</protein>
<dbReference type="InterPro" id="IPR035906">
    <property type="entry name" value="MetI-like_sf"/>
</dbReference>
<evidence type="ECO:0000256" key="4">
    <source>
        <dbReference type="ARBA" id="ARBA00022692"/>
    </source>
</evidence>
<dbReference type="CDD" id="cd06261">
    <property type="entry name" value="TM_PBP2"/>
    <property type="match status" value="1"/>
</dbReference>